<dbReference type="Proteomes" id="UP000574133">
    <property type="component" value="Unassembled WGS sequence"/>
</dbReference>
<gene>
    <name evidence="1" type="ORF">H4Q31_04040</name>
</gene>
<evidence type="ECO:0008006" key="3">
    <source>
        <dbReference type="Google" id="ProtNLM"/>
    </source>
</evidence>
<evidence type="ECO:0000313" key="2">
    <source>
        <dbReference type="Proteomes" id="UP000574133"/>
    </source>
</evidence>
<dbReference type="EMBL" id="JACJVN010000017">
    <property type="protein sequence ID" value="MBB6676494.1"/>
    <property type="molecule type" value="Genomic_DNA"/>
</dbReference>
<reference evidence="1 2" key="1">
    <citation type="submission" date="2020-08" db="EMBL/GenBank/DDBJ databases">
        <title>Cohnella phylogeny.</title>
        <authorList>
            <person name="Dunlap C."/>
        </authorList>
    </citation>
    <scope>NUCLEOTIDE SEQUENCE [LARGE SCALE GENOMIC DNA]</scope>
    <source>
        <strain evidence="1 2">DSM 103658</strain>
    </source>
</reference>
<name>A0A841T5A2_9BACL</name>
<evidence type="ECO:0000313" key="1">
    <source>
        <dbReference type="EMBL" id="MBB6676494.1"/>
    </source>
</evidence>
<dbReference type="RefSeq" id="WP_185177788.1">
    <property type="nucleotide sequence ID" value="NZ_CBCSEP010000004.1"/>
</dbReference>
<organism evidence="1 2">
    <name type="scientific">Cohnella lubricantis</name>
    <dbReference type="NCBI Taxonomy" id="2163172"/>
    <lineage>
        <taxon>Bacteria</taxon>
        <taxon>Bacillati</taxon>
        <taxon>Bacillota</taxon>
        <taxon>Bacilli</taxon>
        <taxon>Bacillales</taxon>
        <taxon>Paenibacillaceae</taxon>
        <taxon>Cohnella</taxon>
    </lineage>
</organism>
<keyword evidence="2" id="KW-1185">Reference proteome</keyword>
<accession>A0A841T5A2</accession>
<protein>
    <recommendedName>
        <fullName evidence="3">ArpU family transcriptional regulator</fullName>
    </recommendedName>
</protein>
<dbReference type="AlphaFoldDB" id="A0A841T5A2"/>
<sequence>MIALQMDLFPQATADEIKKTKSLLAEYRKMKVNVAEFEKEGIENLAPKKRMTYNAIAKAVQELERAVRLILDPEVRQIVEMRYIRGERHKVTVIRHSSMHPSTVDRKLQEGIESVANSLKLFEE</sequence>
<proteinExistence type="predicted"/>
<comment type="caution">
    <text evidence="1">The sequence shown here is derived from an EMBL/GenBank/DDBJ whole genome shotgun (WGS) entry which is preliminary data.</text>
</comment>